<gene>
    <name evidence="2" type="ORF">LIER_10939</name>
</gene>
<name>A0AAV3PNH6_LITER</name>
<keyword evidence="3" id="KW-1185">Reference proteome</keyword>
<protein>
    <recommendedName>
        <fullName evidence="4">Reverse transcriptase Ty1/copia-type domain-containing protein</fullName>
    </recommendedName>
</protein>
<evidence type="ECO:0000313" key="3">
    <source>
        <dbReference type="Proteomes" id="UP001454036"/>
    </source>
</evidence>
<dbReference type="EMBL" id="BAABME010001989">
    <property type="protein sequence ID" value="GAA0152462.1"/>
    <property type="molecule type" value="Genomic_DNA"/>
</dbReference>
<sequence length="231" mass="26093">MSACLPLGQDVLTQSPSYSYAPEKSIRAPSIILNHQLPMSSDSILYNSTSESSSNPSSLSVSSDTHVTPTSYTEASKSKVWVKAMSEEYDALMHNHIWDLVPPNQHHNIIGCKWVYRIKYLLDGSISRHKARLVAHGNRQQAGYSSSHLQELLAVLNSKFSMSDQEPLHYFLGVQVQRKSTGLFLNQSKYISELLKKHDCLSLKYVKTPSCIKHNWHDMNSSLLLDPTVYR</sequence>
<evidence type="ECO:0000313" key="2">
    <source>
        <dbReference type="EMBL" id="GAA0152462.1"/>
    </source>
</evidence>
<dbReference type="AlphaFoldDB" id="A0AAV3PNH6"/>
<dbReference type="Proteomes" id="UP001454036">
    <property type="component" value="Unassembled WGS sequence"/>
</dbReference>
<reference evidence="2 3" key="1">
    <citation type="submission" date="2024-01" db="EMBL/GenBank/DDBJ databases">
        <title>The complete chloroplast genome sequence of Lithospermum erythrorhizon: insights into the phylogenetic relationship among Boraginaceae species and the maternal lineages of purple gromwells.</title>
        <authorList>
            <person name="Okada T."/>
            <person name="Watanabe K."/>
        </authorList>
    </citation>
    <scope>NUCLEOTIDE SEQUENCE [LARGE SCALE GENOMIC DNA]</scope>
</reference>
<feature type="compositionally biased region" description="Low complexity" evidence="1">
    <location>
        <begin position="48"/>
        <end position="63"/>
    </location>
</feature>
<proteinExistence type="predicted"/>
<accession>A0AAV3PNH6</accession>
<evidence type="ECO:0000256" key="1">
    <source>
        <dbReference type="SAM" id="MobiDB-lite"/>
    </source>
</evidence>
<feature type="region of interest" description="Disordered" evidence="1">
    <location>
        <begin position="47"/>
        <end position="69"/>
    </location>
</feature>
<organism evidence="2 3">
    <name type="scientific">Lithospermum erythrorhizon</name>
    <name type="common">Purple gromwell</name>
    <name type="synonym">Lithospermum officinale var. erythrorhizon</name>
    <dbReference type="NCBI Taxonomy" id="34254"/>
    <lineage>
        <taxon>Eukaryota</taxon>
        <taxon>Viridiplantae</taxon>
        <taxon>Streptophyta</taxon>
        <taxon>Embryophyta</taxon>
        <taxon>Tracheophyta</taxon>
        <taxon>Spermatophyta</taxon>
        <taxon>Magnoliopsida</taxon>
        <taxon>eudicotyledons</taxon>
        <taxon>Gunneridae</taxon>
        <taxon>Pentapetalae</taxon>
        <taxon>asterids</taxon>
        <taxon>lamiids</taxon>
        <taxon>Boraginales</taxon>
        <taxon>Boraginaceae</taxon>
        <taxon>Boraginoideae</taxon>
        <taxon>Lithospermeae</taxon>
        <taxon>Lithospermum</taxon>
    </lineage>
</organism>
<evidence type="ECO:0008006" key="4">
    <source>
        <dbReference type="Google" id="ProtNLM"/>
    </source>
</evidence>
<comment type="caution">
    <text evidence="2">The sequence shown here is derived from an EMBL/GenBank/DDBJ whole genome shotgun (WGS) entry which is preliminary data.</text>
</comment>